<evidence type="ECO:0000256" key="1">
    <source>
        <dbReference type="SAM" id="MobiDB-lite"/>
    </source>
</evidence>
<evidence type="ECO:0008006" key="5">
    <source>
        <dbReference type="Google" id="ProtNLM"/>
    </source>
</evidence>
<dbReference type="RefSeq" id="WP_126977730.1">
    <property type="nucleotide sequence ID" value="NZ_CAWUGC010000018.1"/>
</dbReference>
<organism evidence="3 4">
    <name type="scientific">Saezia sanguinis</name>
    <dbReference type="NCBI Taxonomy" id="1965230"/>
    <lineage>
        <taxon>Bacteria</taxon>
        <taxon>Pseudomonadati</taxon>
        <taxon>Pseudomonadota</taxon>
        <taxon>Betaproteobacteria</taxon>
        <taxon>Burkholderiales</taxon>
        <taxon>Saeziaceae</taxon>
        <taxon>Saezia</taxon>
    </lineage>
</organism>
<dbReference type="OrthoDB" id="8688876at2"/>
<evidence type="ECO:0000256" key="2">
    <source>
        <dbReference type="SAM" id="SignalP"/>
    </source>
</evidence>
<protein>
    <recommendedName>
        <fullName evidence="5">DUF2782 domain-containing protein</fullName>
    </recommendedName>
</protein>
<keyword evidence="4" id="KW-1185">Reference proteome</keyword>
<dbReference type="Proteomes" id="UP000286947">
    <property type="component" value="Unassembled WGS sequence"/>
</dbReference>
<feature type="compositionally biased region" description="Polar residues" evidence="1">
    <location>
        <begin position="25"/>
        <end position="34"/>
    </location>
</feature>
<dbReference type="EMBL" id="PQSP01000001">
    <property type="protein sequence ID" value="RUS67938.1"/>
    <property type="molecule type" value="Genomic_DNA"/>
</dbReference>
<feature type="compositionally biased region" description="Polar residues" evidence="1">
    <location>
        <begin position="100"/>
        <end position="110"/>
    </location>
</feature>
<feature type="signal peptide" evidence="2">
    <location>
        <begin position="1"/>
        <end position="25"/>
    </location>
</feature>
<evidence type="ECO:0000313" key="3">
    <source>
        <dbReference type="EMBL" id="RUS67938.1"/>
    </source>
</evidence>
<sequence length="119" mass="12771" precursor="true">MSKIITTVSFATLAVLSGFYMNAQAQQDAATGSSPAPAAVRVQDSPEADSGTPEAKAERIHIDDGSIQIDELRVRGETQSIQVKPQGNMPSYEVVPDSPAQPSDRNNNAGQRVWRVLSF</sequence>
<name>A0A433SGT2_9BURK</name>
<reference evidence="3 4" key="1">
    <citation type="submission" date="2018-01" db="EMBL/GenBank/DDBJ databases">
        <title>Saezia sanguinis gen. nov., sp. nov., in the order Burkholderiales isolated from human blood.</title>
        <authorList>
            <person name="Medina-Pascual M.J."/>
            <person name="Valdezate S."/>
            <person name="Monzon S."/>
            <person name="Cuesta I."/>
            <person name="Carrasco G."/>
            <person name="Villalon P."/>
            <person name="Saez-Nieto J.A."/>
        </authorList>
    </citation>
    <scope>NUCLEOTIDE SEQUENCE [LARGE SCALE GENOMIC DNA]</scope>
    <source>
        <strain evidence="3 4">CNM695-12</strain>
    </source>
</reference>
<feature type="chain" id="PRO_5019274245" description="DUF2782 domain-containing protein" evidence="2">
    <location>
        <begin position="26"/>
        <end position="119"/>
    </location>
</feature>
<dbReference type="AlphaFoldDB" id="A0A433SGT2"/>
<keyword evidence="2" id="KW-0732">Signal</keyword>
<proteinExistence type="predicted"/>
<gene>
    <name evidence="3" type="ORF">CUZ56_00420</name>
</gene>
<feature type="region of interest" description="Disordered" evidence="1">
    <location>
        <begin position="25"/>
        <end position="111"/>
    </location>
</feature>
<evidence type="ECO:0000313" key="4">
    <source>
        <dbReference type="Proteomes" id="UP000286947"/>
    </source>
</evidence>
<feature type="compositionally biased region" description="Polar residues" evidence="1">
    <location>
        <begin position="77"/>
        <end position="89"/>
    </location>
</feature>
<accession>A0A433SGT2</accession>
<comment type="caution">
    <text evidence="3">The sequence shown here is derived from an EMBL/GenBank/DDBJ whole genome shotgun (WGS) entry which is preliminary data.</text>
</comment>
<feature type="compositionally biased region" description="Basic and acidic residues" evidence="1">
    <location>
        <begin position="55"/>
        <end position="76"/>
    </location>
</feature>